<keyword evidence="4" id="KW-1185">Reference proteome</keyword>
<dbReference type="PROSITE" id="PS00061">
    <property type="entry name" value="ADH_SHORT"/>
    <property type="match status" value="1"/>
</dbReference>
<dbReference type="SUPFAM" id="SSF51735">
    <property type="entry name" value="NAD(P)-binding Rossmann-fold domains"/>
    <property type="match status" value="1"/>
</dbReference>
<dbReference type="GO" id="GO:0016491">
    <property type="term" value="F:oxidoreductase activity"/>
    <property type="evidence" value="ECO:0007669"/>
    <property type="project" value="UniProtKB-KW"/>
</dbReference>
<evidence type="ECO:0000313" key="4">
    <source>
        <dbReference type="Proteomes" id="UP001196509"/>
    </source>
</evidence>
<dbReference type="PRINTS" id="PR00081">
    <property type="entry name" value="GDHRDH"/>
</dbReference>
<dbReference type="Proteomes" id="UP001196509">
    <property type="component" value="Unassembled WGS sequence"/>
</dbReference>
<dbReference type="Pfam" id="PF13561">
    <property type="entry name" value="adh_short_C2"/>
    <property type="match status" value="1"/>
</dbReference>
<dbReference type="PRINTS" id="PR00080">
    <property type="entry name" value="SDRFAMILY"/>
</dbReference>
<sequence>MSGLFEGSTVLITGAGGGFGGAAARRYAAEGANLVLSDYKAQALQMTVDQVNQETGAEIAFLAGDVADESLSEQLVSLALERFGRLDVALNNAGIVQDGFTKLPKIGSEEARHVIDVDLLGVFYALKHQLPAMENQFRTTGQGGVIVNVASVAGVTGASGLSVYAAAKHGVVGLTRSVAQEYARLGVRINAVCPSFARTPMATSQLGQNVRGKVLTEEQMVRGIPMARLAEVDEIVEVFVFASSPHNSFMTGQTLHVDGGLTGY</sequence>
<keyword evidence="2" id="KW-0560">Oxidoreductase</keyword>
<comment type="similarity">
    <text evidence="1">Belongs to the short-chain dehydrogenases/reductases (SDR) family.</text>
</comment>
<dbReference type="PANTHER" id="PTHR24321:SF8">
    <property type="entry name" value="ESTRADIOL 17-BETA-DEHYDROGENASE 8-RELATED"/>
    <property type="match status" value="1"/>
</dbReference>
<accession>A0AAE3D2R4</accession>
<protein>
    <submittedName>
        <fullName evidence="3">SDR family oxidoreductase</fullName>
    </submittedName>
</protein>
<dbReference type="InterPro" id="IPR036291">
    <property type="entry name" value="NAD(P)-bd_dom_sf"/>
</dbReference>
<evidence type="ECO:0000256" key="2">
    <source>
        <dbReference type="ARBA" id="ARBA00023002"/>
    </source>
</evidence>
<comment type="caution">
    <text evidence="3">The sequence shown here is derived from an EMBL/GenBank/DDBJ whole genome shotgun (WGS) entry which is preliminary data.</text>
</comment>
<evidence type="ECO:0000313" key="3">
    <source>
        <dbReference type="EMBL" id="MBW8638843.1"/>
    </source>
</evidence>
<proteinExistence type="inferred from homology"/>
<dbReference type="InterPro" id="IPR002347">
    <property type="entry name" value="SDR_fam"/>
</dbReference>
<gene>
    <name evidence="3" type="ORF">K1W69_16725</name>
</gene>
<dbReference type="EMBL" id="JAICBX010000003">
    <property type="protein sequence ID" value="MBW8638843.1"/>
    <property type="molecule type" value="Genomic_DNA"/>
</dbReference>
<dbReference type="AlphaFoldDB" id="A0AAE3D2R4"/>
<dbReference type="FunFam" id="3.40.50.720:FF:000084">
    <property type="entry name" value="Short-chain dehydrogenase reductase"/>
    <property type="match status" value="1"/>
</dbReference>
<name>A0AAE3D2R4_9HYPH</name>
<organism evidence="3 4">
    <name type="scientific">Flavimaribacter sediminis</name>
    <dbReference type="NCBI Taxonomy" id="2865987"/>
    <lineage>
        <taxon>Bacteria</taxon>
        <taxon>Pseudomonadati</taxon>
        <taxon>Pseudomonadota</taxon>
        <taxon>Alphaproteobacteria</taxon>
        <taxon>Hyphomicrobiales</taxon>
        <taxon>Rhizobiaceae</taxon>
        <taxon>Flavimaribacter</taxon>
    </lineage>
</organism>
<evidence type="ECO:0000256" key="1">
    <source>
        <dbReference type="ARBA" id="ARBA00006484"/>
    </source>
</evidence>
<dbReference type="PANTHER" id="PTHR24321">
    <property type="entry name" value="DEHYDROGENASES, SHORT CHAIN"/>
    <property type="match status" value="1"/>
</dbReference>
<reference evidence="3" key="1">
    <citation type="submission" date="2021-08" db="EMBL/GenBank/DDBJ databases">
        <title>Hoeflea bacterium WL0058 sp. nov., isolated from the sediment.</title>
        <authorList>
            <person name="Wang L."/>
            <person name="Zhang D."/>
        </authorList>
    </citation>
    <scope>NUCLEOTIDE SEQUENCE</scope>
    <source>
        <strain evidence="3">WL0058</strain>
    </source>
</reference>
<dbReference type="Gene3D" id="3.40.50.720">
    <property type="entry name" value="NAD(P)-binding Rossmann-like Domain"/>
    <property type="match status" value="1"/>
</dbReference>
<dbReference type="InterPro" id="IPR020904">
    <property type="entry name" value="Sc_DH/Rdtase_CS"/>
</dbReference>
<dbReference type="RefSeq" id="WP_220229568.1">
    <property type="nucleotide sequence ID" value="NZ_JAICBX010000003.1"/>
</dbReference>